<gene>
    <name evidence="1" type="ORF">Hamer_G007574</name>
</gene>
<organism evidence="1 2">
    <name type="scientific">Homarus americanus</name>
    <name type="common">American lobster</name>
    <dbReference type="NCBI Taxonomy" id="6706"/>
    <lineage>
        <taxon>Eukaryota</taxon>
        <taxon>Metazoa</taxon>
        <taxon>Ecdysozoa</taxon>
        <taxon>Arthropoda</taxon>
        <taxon>Crustacea</taxon>
        <taxon>Multicrustacea</taxon>
        <taxon>Malacostraca</taxon>
        <taxon>Eumalacostraca</taxon>
        <taxon>Eucarida</taxon>
        <taxon>Decapoda</taxon>
        <taxon>Pleocyemata</taxon>
        <taxon>Astacidea</taxon>
        <taxon>Nephropoidea</taxon>
        <taxon>Nephropidae</taxon>
        <taxon>Homarus</taxon>
    </lineage>
</organism>
<evidence type="ECO:0000313" key="1">
    <source>
        <dbReference type="EMBL" id="KAG7160820.1"/>
    </source>
</evidence>
<reference evidence="1" key="1">
    <citation type="journal article" date="2021" name="Sci. Adv.">
        <title>The American lobster genome reveals insights on longevity, neural, and immune adaptations.</title>
        <authorList>
            <person name="Polinski J.M."/>
            <person name="Zimin A.V."/>
            <person name="Clark K.F."/>
            <person name="Kohn A.B."/>
            <person name="Sadowski N."/>
            <person name="Timp W."/>
            <person name="Ptitsyn A."/>
            <person name="Khanna P."/>
            <person name="Romanova D.Y."/>
            <person name="Williams P."/>
            <person name="Greenwood S.J."/>
            <person name="Moroz L.L."/>
            <person name="Walt D.R."/>
            <person name="Bodnar A.G."/>
        </authorList>
    </citation>
    <scope>NUCLEOTIDE SEQUENCE</scope>
    <source>
        <strain evidence="1">GMGI-L3</strain>
    </source>
</reference>
<keyword evidence="2" id="KW-1185">Reference proteome</keyword>
<dbReference type="AlphaFoldDB" id="A0A8J5MR44"/>
<dbReference type="PANTHER" id="PTHR46704">
    <property type="entry name" value="CXC DOMAIN-CONTAINING PROTEIN-RELATED"/>
    <property type="match status" value="1"/>
</dbReference>
<proteinExistence type="predicted"/>
<dbReference type="EMBL" id="JAHLQT010030594">
    <property type="protein sequence ID" value="KAG7160820.1"/>
    <property type="molecule type" value="Genomic_DNA"/>
</dbReference>
<sequence length="242" mass="27364">MVAFLSQQLILQAPSNKIIVVSDGFSNQEQVESSNPDIVKENLEPRHEEANTRIILHCVRSRASSIVVAARDTDVLVLLLAHFNKIPCSKVWTKYRISKNRKYIPIHTIAAQLDNSMLSTLTAFHALTGSDNPSFLAGHTKKSDWNVFMEHQNLLQLLGKGDICEKAVHDIDEFICRFYKCDVGTSIDRACSILFGRAHALEALPPRSDVLSFYINRAHYQASIWQQADMQYPMLPHLEMMG</sequence>
<dbReference type="PANTHER" id="PTHR46704:SF1">
    <property type="entry name" value="TELOMERE LENGTH REGULATION PROTEIN TEL2 HOMOLOG"/>
    <property type="match status" value="1"/>
</dbReference>
<comment type="caution">
    <text evidence="1">The sequence shown here is derived from an EMBL/GenBank/DDBJ whole genome shotgun (WGS) entry which is preliminary data.</text>
</comment>
<accession>A0A8J5MR44</accession>
<protein>
    <submittedName>
        <fullName evidence="1">Uncharacterized protein</fullName>
    </submittedName>
</protein>
<dbReference type="Proteomes" id="UP000747542">
    <property type="component" value="Unassembled WGS sequence"/>
</dbReference>
<name>A0A8J5MR44_HOMAM</name>
<evidence type="ECO:0000313" key="2">
    <source>
        <dbReference type="Proteomes" id="UP000747542"/>
    </source>
</evidence>